<dbReference type="Proteomes" id="UP000517523">
    <property type="component" value="Unassembled WGS sequence"/>
</dbReference>
<reference evidence="1 2" key="1">
    <citation type="submission" date="2020-08" db="EMBL/GenBank/DDBJ databases">
        <title>Genomic Encyclopedia of Type Strains, Phase III (KMG-III): the genomes of soil and plant-associated and newly described type strains.</title>
        <authorList>
            <person name="Whitman W."/>
        </authorList>
    </citation>
    <scope>NUCLEOTIDE SEQUENCE [LARGE SCALE GENOMIC DNA]</scope>
    <source>
        <strain evidence="1 2">CECT 5831</strain>
    </source>
</reference>
<dbReference type="EMBL" id="JACHXJ010000002">
    <property type="protein sequence ID" value="MBB3127112.1"/>
    <property type="molecule type" value="Genomic_DNA"/>
</dbReference>
<proteinExistence type="predicted"/>
<organism evidence="1 2">
    <name type="scientific">Paenibacillus rhizosphaerae</name>
    <dbReference type="NCBI Taxonomy" id="297318"/>
    <lineage>
        <taxon>Bacteria</taxon>
        <taxon>Bacillati</taxon>
        <taxon>Bacillota</taxon>
        <taxon>Bacilli</taxon>
        <taxon>Bacillales</taxon>
        <taxon>Paenibacillaceae</taxon>
        <taxon>Paenibacillus</taxon>
    </lineage>
</organism>
<name>A0A839TKD5_9BACL</name>
<gene>
    <name evidence="1" type="ORF">FHS19_001766</name>
</gene>
<evidence type="ECO:0000313" key="1">
    <source>
        <dbReference type="EMBL" id="MBB3127112.1"/>
    </source>
</evidence>
<evidence type="ECO:0000313" key="2">
    <source>
        <dbReference type="Proteomes" id="UP000517523"/>
    </source>
</evidence>
<dbReference type="RefSeq" id="WP_183581529.1">
    <property type="nucleotide sequence ID" value="NZ_JACHXJ010000002.1"/>
</dbReference>
<accession>A0A839TKD5</accession>
<sequence length="53" mass="5976">MRQSAQTQTLQSLPLAPVASLHEAAKTMQAVREIPFPLWTLYTKGIGRQQIIR</sequence>
<comment type="caution">
    <text evidence="1">The sequence shown here is derived from an EMBL/GenBank/DDBJ whole genome shotgun (WGS) entry which is preliminary data.</text>
</comment>
<protein>
    <submittedName>
        <fullName evidence="1">Uncharacterized protein</fullName>
    </submittedName>
</protein>
<dbReference type="AlphaFoldDB" id="A0A839TKD5"/>